<evidence type="ECO:0000313" key="8">
    <source>
        <dbReference type="Proteomes" id="UP000606494"/>
    </source>
</evidence>
<keyword evidence="8" id="KW-1185">Reference proteome</keyword>
<evidence type="ECO:0000256" key="4">
    <source>
        <dbReference type="ARBA" id="ARBA00023163"/>
    </source>
</evidence>
<dbReference type="Pfam" id="PF04542">
    <property type="entry name" value="Sigma70_r2"/>
    <property type="match status" value="1"/>
</dbReference>
<dbReference type="InterPro" id="IPR013249">
    <property type="entry name" value="RNA_pol_sigma70_r4_t2"/>
</dbReference>
<dbReference type="Gene3D" id="1.10.10.10">
    <property type="entry name" value="Winged helix-like DNA-binding domain superfamily/Winged helix DNA-binding domain"/>
    <property type="match status" value="1"/>
</dbReference>
<evidence type="ECO:0000313" key="7">
    <source>
        <dbReference type="EMBL" id="MBD1426344.1"/>
    </source>
</evidence>
<evidence type="ECO:0000256" key="1">
    <source>
        <dbReference type="ARBA" id="ARBA00010641"/>
    </source>
</evidence>
<reference evidence="7 8" key="1">
    <citation type="submission" date="2020-08" db="EMBL/GenBank/DDBJ databases">
        <title>Sphingobacterium sp. DN00404 isolated from aquaculture water.</title>
        <authorList>
            <person name="Zhang M."/>
        </authorList>
    </citation>
    <scope>NUCLEOTIDE SEQUENCE [LARGE SCALE GENOMIC DNA]</scope>
    <source>
        <strain evidence="7 8">KCTC 32294</strain>
    </source>
</reference>
<feature type="domain" description="RNA polymerase sigma-70 region 2" evidence="5">
    <location>
        <begin position="6"/>
        <end position="65"/>
    </location>
</feature>
<dbReference type="InterPro" id="IPR014284">
    <property type="entry name" value="RNA_pol_sigma-70_dom"/>
</dbReference>
<dbReference type="NCBIfam" id="TIGR02937">
    <property type="entry name" value="sigma70-ECF"/>
    <property type="match status" value="1"/>
</dbReference>
<dbReference type="CDD" id="cd06171">
    <property type="entry name" value="Sigma70_r4"/>
    <property type="match status" value="1"/>
</dbReference>
<keyword evidence="2" id="KW-0805">Transcription regulation</keyword>
<accession>A0ABR7Y508</accession>
<keyword evidence="3" id="KW-0731">Sigma factor</keyword>
<keyword evidence="4" id="KW-0804">Transcription</keyword>
<dbReference type="SUPFAM" id="SSF88659">
    <property type="entry name" value="Sigma3 and sigma4 domains of RNA polymerase sigma factors"/>
    <property type="match status" value="1"/>
</dbReference>
<comment type="similarity">
    <text evidence="1">Belongs to the sigma-70 factor family. ECF subfamily.</text>
</comment>
<dbReference type="InterPro" id="IPR007627">
    <property type="entry name" value="RNA_pol_sigma70_r2"/>
</dbReference>
<dbReference type="InterPro" id="IPR013324">
    <property type="entry name" value="RNA_pol_sigma_r3/r4-like"/>
</dbReference>
<comment type="caution">
    <text evidence="7">The sequence shown here is derived from an EMBL/GenBank/DDBJ whole genome shotgun (WGS) entry which is preliminary data.</text>
</comment>
<feature type="domain" description="RNA polymerase sigma factor 70 region 4 type 2" evidence="6">
    <location>
        <begin position="96"/>
        <end position="148"/>
    </location>
</feature>
<evidence type="ECO:0000256" key="3">
    <source>
        <dbReference type="ARBA" id="ARBA00023082"/>
    </source>
</evidence>
<proteinExistence type="inferred from homology"/>
<protein>
    <submittedName>
        <fullName evidence="7">Sigma-70 family RNA polymerase sigma factor</fullName>
    </submittedName>
</protein>
<dbReference type="InterPro" id="IPR039425">
    <property type="entry name" value="RNA_pol_sigma-70-like"/>
</dbReference>
<sequence>MANFKVLESYARSYVKDKYIAEDIASEAMWKMWHLGADLQHITSIEFYLMRTIKNKCLNYLRIRQAEYVGHEELGDYQFLDHLNPEDIFISNENVMEIEEAIAKLPAKTQKAFLLVKDENYSYKDAAEMMGISIKTVDRHIQIAIQKLWVALKKKK</sequence>
<dbReference type="SUPFAM" id="SSF88946">
    <property type="entry name" value="Sigma2 domain of RNA polymerase sigma factors"/>
    <property type="match status" value="1"/>
</dbReference>
<dbReference type="Gene3D" id="1.10.1740.10">
    <property type="match status" value="1"/>
</dbReference>
<name>A0ABR7Y508_9SPHI</name>
<evidence type="ECO:0000259" key="6">
    <source>
        <dbReference type="Pfam" id="PF08281"/>
    </source>
</evidence>
<dbReference type="InterPro" id="IPR036388">
    <property type="entry name" value="WH-like_DNA-bd_sf"/>
</dbReference>
<dbReference type="EMBL" id="JACNYK010000002">
    <property type="protein sequence ID" value="MBD1426344.1"/>
    <property type="molecule type" value="Genomic_DNA"/>
</dbReference>
<dbReference type="Proteomes" id="UP000606494">
    <property type="component" value="Unassembled WGS sequence"/>
</dbReference>
<evidence type="ECO:0000256" key="2">
    <source>
        <dbReference type="ARBA" id="ARBA00023015"/>
    </source>
</evidence>
<dbReference type="PANTHER" id="PTHR43133">
    <property type="entry name" value="RNA POLYMERASE ECF-TYPE SIGMA FACTO"/>
    <property type="match status" value="1"/>
</dbReference>
<dbReference type="InterPro" id="IPR013325">
    <property type="entry name" value="RNA_pol_sigma_r2"/>
</dbReference>
<dbReference type="PANTHER" id="PTHR43133:SF46">
    <property type="entry name" value="RNA POLYMERASE SIGMA-70 FACTOR ECF SUBFAMILY"/>
    <property type="match status" value="1"/>
</dbReference>
<organism evidence="7 8">
    <name type="scientific">Sphingobacterium arenae</name>
    <dbReference type="NCBI Taxonomy" id="1280598"/>
    <lineage>
        <taxon>Bacteria</taxon>
        <taxon>Pseudomonadati</taxon>
        <taxon>Bacteroidota</taxon>
        <taxon>Sphingobacteriia</taxon>
        <taxon>Sphingobacteriales</taxon>
        <taxon>Sphingobacteriaceae</taxon>
        <taxon>Sphingobacterium</taxon>
    </lineage>
</organism>
<dbReference type="RefSeq" id="WP_190309423.1">
    <property type="nucleotide sequence ID" value="NZ_JACNYK010000002.1"/>
</dbReference>
<evidence type="ECO:0000259" key="5">
    <source>
        <dbReference type="Pfam" id="PF04542"/>
    </source>
</evidence>
<gene>
    <name evidence="7" type="ORF">H8B17_12180</name>
</gene>
<dbReference type="Pfam" id="PF08281">
    <property type="entry name" value="Sigma70_r4_2"/>
    <property type="match status" value="1"/>
</dbReference>